<evidence type="ECO:0000313" key="2">
    <source>
        <dbReference type="Proteomes" id="UP000460626"/>
    </source>
</evidence>
<gene>
    <name evidence="1" type="ORF">GRI62_07040</name>
</gene>
<evidence type="ECO:0000313" key="1">
    <source>
        <dbReference type="EMBL" id="MXO93360.1"/>
    </source>
</evidence>
<keyword evidence="2" id="KW-1185">Reference proteome</keyword>
<comment type="caution">
    <text evidence="1">The sequence shown here is derived from an EMBL/GenBank/DDBJ whole genome shotgun (WGS) entry which is preliminary data.</text>
</comment>
<organism evidence="1 2">
    <name type="scientific">Aurantiacibacter arachoides</name>
    <dbReference type="NCBI Taxonomy" id="1850444"/>
    <lineage>
        <taxon>Bacteria</taxon>
        <taxon>Pseudomonadati</taxon>
        <taxon>Pseudomonadota</taxon>
        <taxon>Alphaproteobacteria</taxon>
        <taxon>Sphingomonadales</taxon>
        <taxon>Erythrobacteraceae</taxon>
        <taxon>Aurantiacibacter</taxon>
    </lineage>
</organism>
<sequence>MEASDTAGRIAAALGRIEAASARIEATASTAGAVVDTGEPQLQVRYDALRQEARAALDQIDALLSGLEA</sequence>
<proteinExistence type="predicted"/>
<dbReference type="AlphaFoldDB" id="A0A845A1C0"/>
<protein>
    <submittedName>
        <fullName evidence="1">Uncharacterized protein</fullName>
    </submittedName>
</protein>
<reference evidence="1 2" key="1">
    <citation type="submission" date="2019-12" db="EMBL/GenBank/DDBJ databases">
        <title>Genomic-based taxomic classification of the family Erythrobacteraceae.</title>
        <authorList>
            <person name="Xu L."/>
        </authorList>
    </citation>
    <scope>NUCLEOTIDE SEQUENCE [LARGE SCALE GENOMIC DNA]</scope>
    <source>
        <strain evidence="1 2">RC4-10-4</strain>
    </source>
</reference>
<dbReference type="RefSeq" id="WP_131452640.1">
    <property type="nucleotide sequence ID" value="NZ_BMJK01000001.1"/>
</dbReference>
<accession>A0A845A1C0</accession>
<name>A0A845A1C0_9SPHN</name>
<dbReference type="Proteomes" id="UP000460626">
    <property type="component" value="Unassembled WGS sequence"/>
</dbReference>
<dbReference type="EMBL" id="WTYH01000001">
    <property type="protein sequence ID" value="MXO93360.1"/>
    <property type="molecule type" value="Genomic_DNA"/>
</dbReference>